<dbReference type="SMART" id="SM00421">
    <property type="entry name" value="HTH_LUXR"/>
    <property type="match status" value="1"/>
</dbReference>
<dbReference type="PANTHER" id="PTHR43214">
    <property type="entry name" value="TWO-COMPONENT RESPONSE REGULATOR"/>
    <property type="match status" value="1"/>
</dbReference>
<name>A0A1Q8CGP2_9PSEU</name>
<gene>
    <name evidence="8" type="ORF">BU204_26920</name>
</gene>
<dbReference type="PROSITE" id="PS50043">
    <property type="entry name" value="HTH_LUXR_2"/>
    <property type="match status" value="1"/>
</dbReference>
<keyword evidence="9" id="KW-1185">Reference proteome</keyword>
<dbReference type="InterPro" id="IPR058245">
    <property type="entry name" value="NreC/VraR/RcsB-like_REC"/>
</dbReference>
<dbReference type="SUPFAM" id="SSF52172">
    <property type="entry name" value="CheY-like"/>
    <property type="match status" value="1"/>
</dbReference>
<dbReference type="Gene3D" id="3.40.50.2300">
    <property type="match status" value="1"/>
</dbReference>
<evidence type="ECO:0000256" key="3">
    <source>
        <dbReference type="ARBA" id="ARBA00023125"/>
    </source>
</evidence>
<dbReference type="InterPro" id="IPR016032">
    <property type="entry name" value="Sig_transdc_resp-reg_C-effctor"/>
</dbReference>
<dbReference type="EMBL" id="MSIE01000054">
    <property type="protein sequence ID" value="OLF13561.1"/>
    <property type="molecule type" value="Genomic_DNA"/>
</dbReference>
<sequence>MVRRNLRRILESAPDLRVVGEAADGVAAVERARVLRPDVVLADIRMPRRDGLAVARELAGPGVPDPVRVVVITTFELDEYVYAALRNGACGFLLKRSGPALLIEGVRAAMAGDLLVSPQLTVRLLAHLSGRSRPEGEELTERELAVARLVARARTNAEIAAELFVTPGTVKTHLANIQRKTGARNRVAIAAWVWETGRSG</sequence>
<dbReference type="OrthoDB" id="9808843at2"/>
<dbReference type="Proteomes" id="UP000185596">
    <property type="component" value="Unassembled WGS sequence"/>
</dbReference>
<keyword evidence="3 8" id="KW-0238">DNA-binding</keyword>
<evidence type="ECO:0000313" key="9">
    <source>
        <dbReference type="Proteomes" id="UP000185596"/>
    </source>
</evidence>
<dbReference type="GO" id="GO:0006355">
    <property type="term" value="P:regulation of DNA-templated transcription"/>
    <property type="evidence" value="ECO:0007669"/>
    <property type="project" value="InterPro"/>
</dbReference>
<dbReference type="SUPFAM" id="SSF46894">
    <property type="entry name" value="C-terminal effector domain of the bipartite response regulators"/>
    <property type="match status" value="1"/>
</dbReference>
<dbReference type="CDD" id="cd17535">
    <property type="entry name" value="REC_NarL-like"/>
    <property type="match status" value="1"/>
</dbReference>
<dbReference type="InterPro" id="IPR000792">
    <property type="entry name" value="Tscrpt_reg_LuxR_C"/>
</dbReference>
<dbReference type="GO" id="GO:0003677">
    <property type="term" value="F:DNA binding"/>
    <property type="evidence" value="ECO:0007669"/>
    <property type="project" value="UniProtKB-KW"/>
</dbReference>
<dbReference type="PANTHER" id="PTHR43214:SF24">
    <property type="entry name" value="TRANSCRIPTIONAL REGULATORY PROTEIN NARL-RELATED"/>
    <property type="match status" value="1"/>
</dbReference>
<dbReference type="PROSITE" id="PS50110">
    <property type="entry name" value="RESPONSE_REGULATORY"/>
    <property type="match status" value="1"/>
</dbReference>
<feature type="domain" description="HTH luxR-type" evidence="6">
    <location>
        <begin position="132"/>
        <end position="197"/>
    </location>
</feature>
<feature type="domain" description="Response regulatory" evidence="7">
    <location>
        <begin position="1"/>
        <end position="110"/>
    </location>
</feature>
<evidence type="ECO:0000259" key="7">
    <source>
        <dbReference type="PROSITE" id="PS50110"/>
    </source>
</evidence>
<proteinExistence type="predicted"/>
<dbReference type="PRINTS" id="PR00038">
    <property type="entry name" value="HTHLUXR"/>
</dbReference>
<dbReference type="STRING" id="1912961.BU204_26920"/>
<keyword evidence="4" id="KW-0804">Transcription</keyword>
<evidence type="ECO:0000259" key="6">
    <source>
        <dbReference type="PROSITE" id="PS50043"/>
    </source>
</evidence>
<dbReference type="CDD" id="cd06170">
    <property type="entry name" value="LuxR_C_like"/>
    <property type="match status" value="1"/>
</dbReference>
<reference evidence="8 9" key="1">
    <citation type="submission" date="2016-12" db="EMBL/GenBank/DDBJ databases">
        <title>The draft genome sequence of Actinophytocola sp. 11-183.</title>
        <authorList>
            <person name="Wang W."/>
            <person name="Yuan L."/>
        </authorList>
    </citation>
    <scope>NUCLEOTIDE SEQUENCE [LARGE SCALE GENOMIC DNA]</scope>
    <source>
        <strain evidence="8 9">11-183</strain>
    </source>
</reference>
<dbReference type="SMART" id="SM00448">
    <property type="entry name" value="REC"/>
    <property type="match status" value="1"/>
</dbReference>
<dbReference type="InterPro" id="IPR039420">
    <property type="entry name" value="WalR-like"/>
</dbReference>
<evidence type="ECO:0000256" key="5">
    <source>
        <dbReference type="PROSITE-ProRule" id="PRU00169"/>
    </source>
</evidence>
<evidence type="ECO:0000256" key="2">
    <source>
        <dbReference type="ARBA" id="ARBA00023015"/>
    </source>
</evidence>
<dbReference type="Pfam" id="PF00072">
    <property type="entry name" value="Response_reg"/>
    <property type="match status" value="1"/>
</dbReference>
<accession>A0A1Q8CGP2</accession>
<dbReference type="Pfam" id="PF00196">
    <property type="entry name" value="GerE"/>
    <property type="match status" value="1"/>
</dbReference>
<evidence type="ECO:0000256" key="1">
    <source>
        <dbReference type="ARBA" id="ARBA00022553"/>
    </source>
</evidence>
<dbReference type="InterPro" id="IPR001789">
    <property type="entry name" value="Sig_transdc_resp-reg_receiver"/>
</dbReference>
<dbReference type="InterPro" id="IPR011006">
    <property type="entry name" value="CheY-like_superfamily"/>
</dbReference>
<comment type="caution">
    <text evidence="8">The sequence shown here is derived from an EMBL/GenBank/DDBJ whole genome shotgun (WGS) entry which is preliminary data.</text>
</comment>
<feature type="modified residue" description="4-aspartylphosphate" evidence="5">
    <location>
        <position position="43"/>
    </location>
</feature>
<keyword evidence="1 5" id="KW-0597">Phosphoprotein</keyword>
<dbReference type="AlphaFoldDB" id="A0A1Q8CGP2"/>
<organism evidence="8 9">
    <name type="scientific">Actinophytocola xanthii</name>
    <dbReference type="NCBI Taxonomy" id="1912961"/>
    <lineage>
        <taxon>Bacteria</taxon>
        <taxon>Bacillati</taxon>
        <taxon>Actinomycetota</taxon>
        <taxon>Actinomycetes</taxon>
        <taxon>Pseudonocardiales</taxon>
        <taxon>Pseudonocardiaceae</taxon>
    </lineage>
</organism>
<evidence type="ECO:0000256" key="4">
    <source>
        <dbReference type="ARBA" id="ARBA00023163"/>
    </source>
</evidence>
<evidence type="ECO:0000313" key="8">
    <source>
        <dbReference type="EMBL" id="OLF13561.1"/>
    </source>
</evidence>
<dbReference type="GO" id="GO:0000160">
    <property type="term" value="P:phosphorelay signal transduction system"/>
    <property type="evidence" value="ECO:0007669"/>
    <property type="project" value="InterPro"/>
</dbReference>
<keyword evidence="2" id="KW-0805">Transcription regulation</keyword>
<protein>
    <submittedName>
        <fullName evidence="8">DNA-binding response regulator</fullName>
    </submittedName>
</protein>